<dbReference type="InterPro" id="IPR000962">
    <property type="entry name" value="Znf_DskA_TraR"/>
</dbReference>
<dbReference type="SUPFAM" id="SSF57716">
    <property type="entry name" value="Glucocorticoid receptor-like (DNA-binding domain)"/>
    <property type="match status" value="1"/>
</dbReference>
<dbReference type="GO" id="GO:0008270">
    <property type="term" value="F:zinc ion binding"/>
    <property type="evidence" value="ECO:0007669"/>
    <property type="project" value="UniProtKB-KW"/>
</dbReference>
<keyword evidence="2" id="KW-0863">Zinc-finger</keyword>
<dbReference type="Proteomes" id="UP000229612">
    <property type="component" value="Unassembled WGS sequence"/>
</dbReference>
<evidence type="ECO:0000259" key="6">
    <source>
        <dbReference type="Pfam" id="PF01258"/>
    </source>
</evidence>
<evidence type="ECO:0000256" key="3">
    <source>
        <dbReference type="ARBA" id="ARBA00022833"/>
    </source>
</evidence>
<keyword evidence="1" id="KW-0479">Metal-binding</keyword>
<feature type="coiled-coil region" evidence="5">
    <location>
        <begin position="59"/>
        <end position="86"/>
    </location>
</feature>
<reference evidence="8" key="1">
    <citation type="submission" date="2017-09" db="EMBL/GenBank/DDBJ databases">
        <title>Depth-based differentiation of microbial function through sediment-hosted aquifers and enrichment of novel symbionts in the deep terrestrial subsurface.</title>
        <authorList>
            <person name="Probst A.J."/>
            <person name="Ladd B."/>
            <person name="Jarett J.K."/>
            <person name="Geller-Mcgrath D.E."/>
            <person name="Sieber C.M.K."/>
            <person name="Emerson J.B."/>
            <person name="Anantharaman K."/>
            <person name="Thomas B.C."/>
            <person name="Malmstrom R."/>
            <person name="Stieglmeier M."/>
            <person name="Klingl A."/>
            <person name="Woyke T."/>
            <person name="Ryan C.M."/>
            <person name="Banfield J.F."/>
        </authorList>
    </citation>
    <scope>NUCLEOTIDE SEQUENCE [LARGE SCALE GENOMIC DNA]</scope>
</reference>
<dbReference type="AlphaFoldDB" id="A0A2H0UH66"/>
<evidence type="ECO:0000256" key="5">
    <source>
        <dbReference type="SAM" id="Coils"/>
    </source>
</evidence>
<evidence type="ECO:0000256" key="1">
    <source>
        <dbReference type="ARBA" id="ARBA00022723"/>
    </source>
</evidence>
<gene>
    <name evidence="7" type="ORF">COU14_02745</name>
</gene>
<evidence type="ECO:0000313" key="8">
    <source>
        <dbReference type="Proteomes" id="UP000229612"/>
    </source>
</evidence>
<feature type="domain" description="Zinc finger DksA/TraR C4-type" evidence="6">
    <location>
        <begin position="86"/>
        <end position="113"/>
    </location>
</feature>
<dbReference type="PANTHER" id="PTHR33823">
    <property type="entry name" value="RNA POLYMERASE-BINDING TRANSCRIPTION FACTOR DKSA-RELATED"/>
    <property type="match status" value="1"/>
</dbReference>
<dbReference type="PANTHER" id="PTHR33823:SF5">
    <property type="entry name" value="DNAK SUPPRESSOR PROTEIN"/>
    <property type="match status" value="1"/>
</dbReference>
<comment type="caution">
    <text evidence="4">Lacks conserved residue(s) required for the propagation of feature annotation.</text>
</comment>
<organism evidence="7 8">
    <name type="scientific">Candidatus Kaiserbacteria bacterium CG10_big_fil_rev_8_21_14_0_10_44_10</name>
    <dbReference type="NCBI Taxonomy" id="1974606"/>
    <lineage>
        <taxon>Bacteria</taxon>
        <taxon>Candidatus Kaiseribacteriota</taxon>
    </lineage>
</organism>
<keyword evidence="5" id="KW-0175">Coiled coil</keyword>
<comment type="caution">
    <text evidence="7">The sequence shown here is derived from an EMBL/GenBank/DDBJ whole genome shotgun (WGS) entry which is preliminary data.</text>
</comment>
<proteinExistence type="predicted"/>
<dbReference type="EMBL" id="PFBG01000030">
    <property type="protein sequence ID" value="PIR85749.1"/>
    <property type="molecule type" value="Genomic_DNA"/>
</dbReference>
<dbReference type="PROSITE" id="PS51128">
    <property type="entry name" value="ZF_DKSA_2"/>
    <property type="match status" value="1"/>
</dbReference>
<name>A0A2H0UH66_9BACT</name>
<accession>A0A2H0UH66</accession>
<protein>
    <recommendedName>
        <fullName evidence="6">Zinc finger DksA/TraR C4-type domain-containing protein</fullName>
    </recommendedName>
</protein>
<sequence>METEKFKVLLEEELDKLNTEMKELGVKNPEVKGDWVERANDLDTTNADLNEVADRTEEYDERRATLATLEGRYNNLRRALKKIAEGKYGICEVSGEPIEEDRLEANPAARTCKAHMDETL</sequence>
<dbReference type="Gene3D" id="1.20.120.910">
    <property type="entry name" value="DksA, coiled-coil domain"/>
    <property type="match status" value="1"/>
</dbReference>
<evidence type="ECO:0000256" key="4">
    <source>
        <dbReference type="PROSITE-ProRule" id="PRU00510"/>
    </source>
</evidence>
<keyword evidence="3" id="KW-0862">Zinc</keyword>
<dbReference type="Pfam" id="PF01258">
    <property type="entry name" value="zf-dskA_traR"/>
    <property type="match status" value="1"/>
</dbReference>
<evidence type="ECO:0000313" key="7">
    <source>
        <dbReference type="EMBL" id="PIR85749.1"/>
    </source>
</evidence>
<evidence type="ECO:0000256" key="2">
    <source>
        <dbReference type="ARBA" id="ARBA00022771"/>
    </source>
</evidence>